<dbReference type="AlphaFoldDB" id="A0AAE9TDV6"/>
<accession>A0AAE9TDV6</accession>
<protein>
    <submittedName>
        <fullName evidence="1">Uncharacterized protein</fullName>
    </submittedName>
</protein>
<dbReference type="RefSeq" id="WP_000155823.1">
    <property type="nucleotide sequence ID" value="NZ_CP053657.2"/>
</dbReference>
<sequence>MTISIKQTGPTCGIYAMLIGLYNLNKIKSVIKKQTDDVVCNLSF</sequence>
<dbReference type="EMBL" id="CP109873">
    <property type="protein sequence ID" value="UYW72002.1"/>
    <property type="molecule type" value="Genomic_DNA"/>
</dbReference>
<geneLocation type="plasmid" evidence="1 2">
    <name>p1</name>
</geneLocation>
<reference evidence="1" key="1">
    <citation type="submission" date="2023-02" db="EMBL/GenBank/DDBJ databases">
        <title>Complete Genome Sequence of Bacillus cereus sensu lato isolate BC38B from pepper closely related to the Bacillus anthracis clade.</title>
        <authorList>
            <person name="Abdelli M."/>
            <person name="Cerar Kisek T."/>
            <person name="Falaise C."/>
            <person name="Cumont A."/>
            <person name="Giraud M."/>
            <person name="Chatoux J."/>
            <person name="Rogee S."/>
            <person name="Dadvisard M."/>
            <person name="Larigauderie G."/>
            <person name="Raynaud F."/>
            <person name="Godic Torkar K."/>
            <person name="Ramisse V."/>
        </authorList>
    </citation>
    <scope>NUCLEOTIDE SEQUENCE</scope>
    <source>
        <strain evidence="1">BC38B</strain>
        <plasmid evidence="1">p1</plasmid>
    </source>
</reference>
<proteinExistence type="predicted"/>
<evidence type="ECO:0000313" key="2">
    <source>
        <dbReference type="Proteomes" id="UP001163707"/>
    </source>
</evidence>
<keyword evidence="1" id="KW-0614">Plasmid</keyword>
<dbReference type="Proteomes" id="UP001163707">
    <property type="component" value="Plasmid p1"/>
</dbReference>
<organism evidence="1 2">
    <name type="scientific">Bacillus cereus</name>
    <dbReference type="NCBI Taxonomy" id="1396"/>
    <lineage>
        <taxon>Bacteria</taxon>
        <taxon>Bacillati</taxon>
        <taxon>Bacillota</taxon>
        <taxon>Bacilli</taxon>
        <taxon>Bacillales</taxon>
        <taxon>Bacillaceae</taxon>
        <taxon>Bacillus</taxon>
        <taxon>Bacillus cereus group</taxon>
    </lineage>
</organism>
<gene>
    <name evidence="1" type="ORF">OK229_28630</name>
</gene>
<name>A0AAE9TDV6_BACCE</name>
<evidence type="ECO:0000313" key="1">
    <source>
        <dbReference type="EMBL" id="UYW72002.1"/>
    </source>
</evidence>